<feature type="region of interest" description="Disordered" evidence="2">
    <location>
        <begin position="301"/>
        <end position="341"/>
    </location>
</feature>
<feature type="compositionally biased region" description="Polar residues" evidence="2">
    <location>
        <begin position="301"/>
        <end position="323"/>
    </location>
</feature>
<dbReference type="Pfam" id="PF01764">
    <property type="entry name" value="Lipase_3"/>
    <property type="match status" value="2"/>
</dbReference>
<feature type="domain" description="Fungal lipase-type" evidence="3">
    <location>
        <begin position="241"/>
        <end position="447"/>
    </location>
</feature>
<dbReference type="CDD" id="cd00519">
    <property type="entry name" value="Lipase_3"/>
    <property type="match status" value="2"/>
</dbReference>
<feature type="compositionally biased region" description="Low complexity" evidence="2">
    <location>
        <begin position="759"/>
        <end position="770"/>
    </location>
</feature>
<sequence>MATATTAQSQDNAVYYHKPESEELNEGFNYLILNPEKGGIMDLWRFMVRADIGSGAKFIESSEGGVIAGEATDHRWVILVSIIFRKVLHLMGKPLEYTGYGIDFFLNFLYQNDGLFGLLRNFMVGKVVIPQRGTETFISSIGHMDGRVELYKAKNLLEQVVDWVSAEGSVVEDSGNRALMDLCIMASKLAYENAKVVQNIVRHWKMHFVDFYDCWNDFQKENSTQVFILCDKPTDANLVLISFRGTEPFDADDWSTDFDYSWYEIPKLGKVHMGFLEALGLVNRANTTTFKYHLLKKNMNPSRSNAVDDPTSPSEGTESVSSKADSEIRDHSSDSEGPVIPPEMVRKSAYYAVRKKLRSLLREHKNAKFVVTGHSLGGALAVLFPSVLVLHEENEIMQRLLGVYTFGQPRIGNMQLAKFMEAQLEHPVPKYFRVVYCNDLVPRLPCDDKTFLYKHFGVCLYYDSFYNEQKKYGGNNGVKYLIVNPQKGGIWNLFKFLVFHDTRSGIKFLDSSDEEEKGVAAADHSLVILISIIVCRILAFIAKPLKFIGFVVDFFLNLLLRMVTSLACLSTFSMGRSPYHIETQETFISTIGFVVDFFLNLLYENGDFLGLLVNFLHGKVVIPHRDSETFISTIGQLDGRIDLCKGDNLTHFVDFYDCWNEYQKENKTQVFILCDNPKDANLILISFRGTEPFNASDWSTDIDFSWYEIPKAGKVHIGFLEALGLENRRDALTFQYHLRRQERNFNCSNGDHDVTKTPSEGIETTSSTTGSDKDQSIWDNSSDFERTTSSSSNRKFQLEMAKKSACYAVTMKLQSLLREHKNAKFVVTGHSLGGALAILFPTVLVVQQEMELVERLLGVYTFGQPSVGDVQLGKFMEALLNNPVPKYFRVVYRNDLVPRVPFDDQMFSYKHFGVCLYHDSWAKMSDSVVGYVDSDFAGDLDKRRYLTGKVVIQHRDSKTFISTIGQLDGRIDLCKGDNLVKQIDDSISAERSISVGLRNRALMDLSIMVSKLAYENAAVNTIRKATPKFILCDKPKDANLILISFRGTEPFHASDWNTDFDFSWFEIPEVGKVHVGFLEALGLGDRRNALTFQYNLRRQNRNFKYSKGDHDATKTPSEGTKTVSFTTKSDKCQSIWDNSSGSEGTTSGSSNQKFQLKIAKKKECILCCGNEAVDPTEGAQECNICSHWT</sequence>
<name>A0A6A6NEX1_HEVBR</name>
<keyword evidence="1" id="KW-0378">Hydrolase</keyword>
<comment type="caution">
    <text evidence="4">The sequence shown here is derived from an EMBL/GenBank/DDBJ whole genome shotgun (WGS) entry which is preliminary data.</text>
</comment>
<dbReference type="Gene3D" id="3.40.50.1820">
    <property type="entry name" value="alpha/beta hydrolase"/>
    <property type="match status" value="3"/>
</dbReference>
<dbReference type="AlphaFoldDB" id="A0A6A6NEX1"/>
<dbReference type="PANTHER" id="PTHR46086:SF3">
    <property type="entry name" value="TRIACYLGLYCEROL LIPASE OBL1"/>
    <property type="match status" value="1"/>
</dbReference>
<accession>A0A6A6NEX1</accession>
<evidence type="ECO:0000256" key="1">
    <source>
        <dbReference type="ARBA" id="ARBA00022801"/>
    </source>
</evidence>
<feature type="region of interest" description="Disordered" evidence="2">
    <location>
        <begin position="747"/>
        <end position="789"/>
    </location>
</feature>
<dbReference type="SUPFAM" id="SSF53474">
    <property type="entry name" value="alpha/beta-Hydrolases"/>
    <property type="match status" value="2"/>
</dbReference>
<evidence type="ECO:0000313" key="4">
    <source>
        <dbReference type="EMBL" id="KAF2323691.1"/>
    </source>
</evidence>
<proteinExistence type="predicted"/>
<dbReference type="InterPro" id="IPR029058">
    <property type="entry name" value="AB_hydrolase_fold"/>
</dbReference>
<dbReference type="GO" id="GO:0004806">
    <property type="term" value="F:triacylglycerol lipase activity"/>
    <property type="evidence" value="ECO:0007669"/>
    <property type="project" value="InterPro"/>
</dbReference>
<evidence type="ECO:0000313" key="5">
    <source>
        <dbReference type="Proteomes" id="UP000467840"/>
    </source>
</evidence>
<organism evidence="4 5">
    <name type="scientific">Hevea brasiliensis</name>
    <name type="common">Para rubber tree</name>
    <name type="synonym">Siphonia brasiliensis</name>
    <dbReference type="NCBI Taxonomy" id="3981"/>
    <lineage>
        <taxon>Eukaryota</taxon>
        <taxon>Viridiplantae</taxon>
        <taxon>Streptophyta</taxon>
        <taxon>Embryophyta</taxon>
        <taxon>Tracheophyta</taxon>
        <taxon>Spermatophyta</taxon>
        <taxon>Magnoliopsida</taxon>
        <taxon>eudicotyledons</taxon>
        <taxon>Gunneridae</taxon>
        <taxon>Pentapetalae</taxon>
        <taxon>rosids</taxon>
        <taxon>fabids</taxon>
        <taxon>Malpighiales</taxon>
        <taxon>Euphorbiaceae</taxon>
        <taxon>Crotonoideae</taxon>
        <taxon>Micrandreae</taxon>
        <taxon>Hevea</taxon>
    </lineage>
</organism>
<protein>
    <recommendedName>
        <fullName evidence="3">Fungal lipase-type domain-containing protein</fullName>
    </recommendedName>
</protein>
<dbReference type="GO" id="GO:0006629">
    <property type="term" value="P:lipid metabolic process"/>
    <property type="evidence" value="ECO:0007669"/>
    <property type="project" value="InterPro"/>
</dbReference>
<gene>
    <name evidence="4" type="ORF">GH714_036614</name>
</gene>
<evidence type="ECO:0000256" key="2">
    <source>
        <dbReference type="SAM" id="MobiDB-lite"/>
    </source>
</evidence>
<dbReference type="InterPro" id="IPR044819">
    <property type="entry name" value="OBL-like"/>
</dbReference>
<dbReference type="Proteomes" id="UP000467840">
    <property type="component" value="Chromosome 11"/>
</dbReference>
<dbReference type="PANTHER" id="PTHR46086">
    <property type="entry name" value="ALPHA/BETA-HYDROLASES SUPERFAMILY PROTEIN"/>
    <property type="match status" value="1"/>
</dbReference>
<dbReference type="EMBL" id="JAAGAX010000002">
    <property type="protein sequence ID" value="KAF2323691.1"/>
    <property type="molecule type" value="Genomic_DNA"/>
</dbReference>
<evidence type="ECO:0000259" key="3">
    <source>
        <dbReference type="Pfam" id="PF01764"/>
    </source>
</evidence>
<feature type="compositionally biased region" description="Basic and acidic residues" evidence="2">
    <location>
        <begin position="324"/>
        <end position="334"/>
    </location>
</feature>
<dbReference type="InterPro" id="IPR002921">
    <property type="entry name" value="Fungal_lipase-type"/>
</dbReference>
<keyword evidence="5" id="KW-1185">Reference proteome</keyword>
<reference evidence="4 5" key="1">
    <citation type="journal article" date="2020" name="Mol. Plant">
        <title>The Chromosome-Based Rubber Tree Genome Provides New Insights into Spurge Genome Evolution and Rubber Biosynthesis.</title>
        <authorList>
            <person name="Liu J."/>
            <person name="Shi C."/>
            <person name="Shi C.C."/>
            <person name="Li W."/>
            <person name="Zhang Q.J."/>
            <person name="Zhang Y."/>
            <person name="Li K."/>
            <person name="Lu H.F."/>
            <person name="Shi C."/>
            <person name="Zhu S.T."/>
            <person name="Xiao Z.Y."/>
            <person name="Nan H."/>
            <person name="Yue Y."/>
            <person name="Zhu X.G."/>
            <person name="Wu Y."/>
            <person name="Hong X.N."/>
            <person name="Fan G.Y."/>
            <person name="Tong Y."/>
            <person name="Zhang D."/>
            <person name="Mao C.L."/>
            <person name="Liu Y.L."/>
            <person name="Hao S.J."/>
            <person name="Liu W.Q."/>
            <person name="Lv M.Q."/>
            <person name="Zhang H.B."/>
            <person name="Liu Y."/>
            <person name="Hu-Tang G.R."/>
            <person name="Wang J.P."/>
            <person name="Wang J.H."/>
            <person name="Sun Y.H."/>
            <person name="Ni S.B."/>
            <person name="Chen W.B."/>
            <person name="Zhang X.C."/>
            <person name="Jiao Y.N."/>
            <person name="Eichler E.E."/>
            <person name="Li G.H."/>
            <person name="Liu X."/>
            <person name="Gao L.Z."/>
        </authorList>
    </citation>
    <scope>NUCLEOTIDE SEQUENCE [LARGE SCALE GENOMIC DNA]</scope>
    <source>
        <strain evidence="5">cv. GT1</strain>
        <tissue evidence="4">Leaf</tissue>
    </source>
</reference>
<feature type="domain" description="Fungal lipase-type" evidence="3">
    <location>
        <begin position="799"/>
        <end position="903"/>
    </location>
</feature>